<keyword evidence="6" id="KW-0106">Calcium</keyword>
<dbReference type="AlphaFoldDB" id="A0A4E0RJR0"/>
<keyword evidence="2" id="KW-0479">Metal-binding</keyword>
<dbReference type="GO" id="GO:0015031">
    <property type="term" value="P:protein transport"/>
    <property type="evidence" value="ECO:0007669"/>
    <property type="project" value="UniProtKB-ARBA"/>
</dbReference>
<keyword evidence="7" id="KW-0325">Glycoprotein</keyword>
<dbReference type="SMART" id="SM00054">
    <property type="entry name" value="EFh"/>
    <property type="match status" value="4"/>
</dbReference>
<evidence type="ECO:0000313" key="15">
    <source>
        <dbReference type="Proteomes" id="UP000230066"/>
    </source>
</evidence>
<dbReference type="Pfam" id="PF13499">
    <property type="entry name" value="EF-hand_7"/>
    <property type="match status" value="1"/>
</dbReference>
<dbReference type="PANTHER" id="PTHR10827">
    <property type="entry name" value="RETICULOCALBIN"/>
    <property type="match status" value="1"/>
</dbReference>
<comment type="function">
    <text evidence="9">Probable molecular chaperone assisting protein biosynthesis and transport in the endoplasmic reticulum. Required for the proper biosynthesis and transport of pulmonary surfactant-associated protein A/SP-A, pulmonary surfactant-associated protein D/SP-D and the lipid transporter ABCA3. By regulating both the proper expression and the degradation through the endoplasmic reticulum-associated protein degradation pathway of these proteins plays a crucial role in pulmonary surfactant homeostasis. Has an anti-fibrotic activity by negatively regulating the secretion of type I and type III collagens. This calcium-binding protein also transiently associates with immature PCSK6 and regulates its secretion.</text>
</comment>
<accession>A0A4E0RJR0</accession>
<dbReference type="PANTHER" id="PTHR10827:SF52">
    <property type="entry name" value="IP16409P"/>
    <property type="match status" value="1"/>
</dbReference>
<comment type="caution">
    <text evidence="14">The sequence shown here is derived from an EMBL/GenBank/DDBJ whole genome shotgun (WGS) entry which is preliminary data.</text>
</comment>
<evidence type="ECO:0000256" key="7">
    <source>
        <dbReference type="ARBA" id="ARBA00023180"/>
    </source>
</evidence>
<dbReference type="SUPFAM" id="SSF47473">
    <property type="entry name" value="EF-hand"/>
    <property type="match status" value="2"/>
</dbReference>
<evidence type="ECO:0000256" key="2">
    <source>
        <dbReference type="ARBA" id="ARBA00022723"/>
    </source>
</evidence>
<evidence type="ECO:0000259" key="13">
    <source>
        <dbReference type="PROSITE" id="PS50222"/>
    </source>
</evidence>
<dbReference type="FunFam" id="1.10.238.10:FF:000104">
    <property type="entry name" value="calumenin isoform X1"/>
    <property type="match status" value="1"/>
</dbReference>
<evidence type="ECO:0000256" key="1">
    <source>
        <dbReference type="ARBA" id="ARBA00004319"/>
    </source>
</evidence>
<evidence type="ECO:0000256" key="9">
    <source>
        <dbReference type="ARBA" id="ARBA00056975"/>
    </source>
</evidence>
<keyword evidence="3 12" id="KW-0732">Signal</keyword>
<evidence type="ECO:0000313" key="14">
    <source>
        <dbReference type="EMBL" id="THD27633.1"/>
    </source>
</evidence>
<dbReference type="Proteomes" id="UP000230066">
    <property type="component" value="Unassembled WGS sequence"/>
</dbReference>
<evidence type="ECO:0000256" key="4">
    <source>
        <dbReference type="ARBA" id="ARBA00022737"/>
    </source>
</evidence>
<feature type="domain" description="EF-hand" evidence="13">
    <location>
        <begin position="188"/>
        <end position="223"/>
    </location>
</feature>
<feature type="chain" id="PRO_5020035692" description="Reticulocalbin-3" evidence="12">
    <location>
        <begin position="21"/>
        <end position="320"/>
    </location>
</feature>
<dbReference type="InterPro" id="IPR018247">
    <property type="entry name" value="EF_Hand_1_Ca_BS"/>
</dbReference>
<reference evidence="14" key="1">
    <citation type="submission" date="2019-03" db="EMBL/GenBank/DDBJ databases">
        <title>Improved annotation for the trematode Fasciola hepatica.</title>
        <authorList>
            <person name="Choi Y.-J."/>
            <person name="Martin J."/>
            <person name="Mitreva M."/>
        </authorList>
    </citation>
    <scope>NUCLEOTIDE SEQUENCE [LARGE SCALE GENOMIC DNA]</scope>
</reference>
<dbReference type="InterPro" id="IPR002048">
    <property type="entry name" value="EF_hand_dom"/>
</dbReference>
<comment type="subunit">
    <text evidence="10">Interacts with PCSK6 (immature form including the propeptide); probably involved in the maturation and the secretion of PCSK6.</text>
</comment>
<dbReference type="Pfam" id="PF13833">
    <property type="entry name" value="EF-hand_8"/>
    <property type="match status" value="1"/>
</dbReference>
<evidence type="ECO:0000256" key="10">
    <source>
        <dbReference type="ARBA" id="ARBA00063143"/>
    </source>
</evidence>
<dbReference type="CDD" id="cd16226">
    <property type="entry name" value="EFh_CREC_Calumenin_like"/>
    <property type="match status" value="1"/>
</dbReference>
<comment type="subcellular location">
    <subcellularLocation>
        <location evidence="1">Endoplasmic reticulum lumen</location>
    </subcellularLocation>
</comment>
<keyword evidence="15" id="KW-1185">Reference proteome</keyword>
<protein>
    <recommendedName>
        <fullName evidence="11">Reticulocalbin-3</fullName>
    </recommendedName>
</protein>
<evidence type="ECO:0000256" key="12">
    <source>
        <dbReference type="SAM" id="SignalP"/>
    </source>
</evidence>
<feature type="signal peptide" evidence="12">
    <location>
        <begin position="1"/>
        <end position="20"/>
    </location>
</feature>
<sequence length="320" mass="37392">MQWSMLASVLFIYLTGSVFCKPHTEAASREATEHFADDPERHDVQFDHNAFLGTETAQQFSKLTPEQSREKLKEIVNKIDQDADGKVTEKEMKEWISYVALSSTQQVTEKHWSEVNPKGLTLLSWEEYSENSYGPHEERMKDTKGVEEYTRALRHDKRRWKAADRNQDGNLSREEFYDFLNPEDKVHMREAVIEELLESVDKDQDGIVSETEYLDDLARAYQTPIIPGEPEPDWVERERTQFRQHRDLDKDGKMDRHEVGEWIMPSGYDPVEAETQHLFYHADSDRDGILTPEEILSKQDLFVSSQATNYGTVFEQHEEL</sequence>
<name>A0A4E0RJR0_FASHE</name>
<dbReference type="Gene3D" id="1.10.238.10">
    <property type="entry name" value="EF-hand"/>
    <property type="match status" value="2"/>
</dbReference>
<feature type="domain" description="EF-hand" evidence="13">
    <location>
        <begin position="67"/>
        <end position="102"/>
    </location>
</feature>
<evidence type="ECO:0000256" key="6">
    <source>
        <dbReference type="ARBA" id="ARBA00022837"/>
    </source>
</evidence>
<dbReference type="PROSITE" id="PS50222">
    <property type="entry name" value="EF_HAND_2"/>
    <property type="match status" value="3"/>
</dbReference>
<evidence type="ECO:0000256" key="8">
    <source>
        <dbReference type="ARBA" id="ARBA00023186"/>
    </source>
</evidence>
<evidence type="ECO:0000256" key="5">
    <source>
        <dbReference type="ARBA" id="ARBA00022824"/>
    </source>
</evidence>
<dbReference type="EMBL" id="JXXN02000364">
    <property type="protein sequence ID" value="THD27633.1"/>
    <property type="molecule type" value="Genomic_DNA"/>
</dbReference>
<dbReference type="InterPro" id="IPR011992">
    <property type="entry name" value="EF-hand-dom_pair"/>
</dbReference>
<gene>
    <name evidence="14" type="ORF">D915_001611</name>
</gene>
<proteinExistence type="predicted"/>
<evidence type="ECO:0000256" key="11">
    <source>
        <dbReference type="ARBA" id="ARBA00072696"/>
    </source>
</evidence>
<keyword evidence="4" id="KW-0677">Repeat</keyword>
<keyword evidence="5" id="KW-0256">Endoplasmic reticulum</keyword>
<keyword evidence="8" id="KW-0143">Chaperone</keyword>
<dbReference type="GO" id="GO:0005788">
    <property type="term" value="C:endoplasmic reticulum lumen"/>
    <property type="evidence" value="ECO:0007669"/>
    <property type="project" value="UniProtKB-SubCell"/>
</dbReference>
<organism evidence="14 15">
    <name type="scientific">Fasciola hepatica</name>
    <name type="common">Liver fluke</name>
    <dbReference type="NCBI Taxonomy" id="6192"/>
    <lineage>
        <taxon>Eukaryota</taxon>
        <taxon>Metazoa</taxon>
        <taxon>Spiralia</taxon>
        <taxon>Lophotrochozoa</taxon>
        <taxon>Platyhelminthes</taxon>
        <taxon>Trematoda</taxon>
        <taxon>Digenea</taxon>
        <taxon>Plagiorchiida</taxon>
        <taxon>Echinostomata</taxon>
        <taxon>Echinostomatoidea</taxon>
        <taxon>Fasciolidae</taxon>
        <taxon>Fasciola</taxon>
    </lineage>
</organism>
<feature type="domain" description="EF-hand" evidence="13">
    <location>
        <begin position="151"/>
        <end position="186"/>
    </location>
</feature>
<dbReference type="GO" id="GO:0005509">
    <property type="term" value="F:calcium ion binding"/>
    <property type="evidence" value="ECO:0007669"/>
    <property type="project" value="InterPro"/>
</dbReference>
<dbReference type="PROSITE" id="PS00018">
    <property type="entry name" value="EF_HAND_1"/>
    <property type="match status" value="5"/>
</dbReference>
<evidence type="ECO:0000256" key="3">
    <source>
        <dbReference type="ARBA" id="ARBA00022729"/>
    </source>
</evidence>